<proteinExistence type="predicted"/>
<gene>
    <name evidence="1" type="ORF">NM688_g4813</name>
</gene>
<sequence>MNTAESYVLPDLHAICQWKTYLNPYQAEATAASSAWVLSYDVFKNSAIKKKREFFVDRGSELLCAYVYPDAGLEQLRTACDFVNLLFTVDEISDEQNGAGAAKTGHSVIKTLQDNAYDDGTILCQMTQDFKKRLLPISGTDTLGRFIERTASYVRAVEIEAKYREEGTVLDSKSYDILRRENSATRCCLELIGYMTGAHLPDVIFEHPTFQKMHFAATDMVTWSNDVYSYDMEQAMGHLTNNILTVLQREHGVSLQEASTLVRAHWEELYKNFEAAKQELPSFGKEMDDIVARHVAAMEYWVAGNLDWSFATPRYFGKDYKHVRETLTVRLSPRGSFQV</sequence>
<protein>
    <submittedName>
        <fullName evidence="1">Uncharacterized protein</fullName>
    </submittedName>
</protein>
<dbReference type="Proteomes" id="UP001148662">
    <property type="component" value="Unassembled WGS sequence"/>
</dbReference>
<evidence type="ECO:0000313" key="1">
    <source>
        <dbReference type="EMBL" id="KAJ3551248.1"/>
    </source>
</evidence>
<accession>A0ACC1T253</accession>
<keyword evidence="2" id="KW-1185">Reference proteome</keyword>
<name>A0ACC1T253_9APHY</name>
<comment type="caution">
    <text evidence="1">The sequence shown here is derived from an EMBL/GenBank/DDBJ whole genome shotgun (WGS) entry which is preliminary data.</text>
</comment>
<organism evidence="1 2">
    <name type="scientific">Phlebia brevispora</name>
    <dbReference type="NCBI Taxonomy" id="194682"/>
    <lineage>
        <taxon>Eukaryota</taxon>
        <taxon>Fungi</taxon>
        <taxon>Dikarya</taxon>
        <taxon>Basidiomycota</taxon>
        <taxon>Agaricomycotina</taxon>
        <taxon>Agaricomycetes</taxon>
        <taxon>Polyporales</taxon>
        <taxon>Meruliaceae</taxon>
        <taxon>Phlebia</taxon>
    </lineage>
</organism>
<evidence type="ECO:0000313" key="2">
    <source>
        <dbReference type="Proteomes" id="UP001148662"/>
    </source>
</evidence>
<dbReference type="EMBL" id="JANHOG010000830">
    <property type="protein sequence ID" value="KAJ3551248.1"/>
    <property type="molecule type" value="Genomic_DNA"/>
</dbReference>
<reference evidence="1" key="1">
    <citation type="submission" date="2022-07" db="EMBL/GenBank/DDBJ databases">
        <title>Genome Sequence of Phlebia brevispora.</title>
        <authorList>
            <person name="Buettner E."/>
        </authorList>
    </citation>
    <scope>NUCLEOTIDE SEQUENCE</scope>
    <source>
        <strain evidence="1">MPL23</strain>
    </source>
</reference>